<proteinExistence type="predicted"/>
<name>A0AAP0C6J9_9ASTR</name>
<organism evidence="1 2">
    <name type="scientific">Deinandra increscens subsp. villosa</name>
    <dbReference type="NCBI Taxonomy" id="3103831"/>
    <lineage>
        <taxon>Eukaryota</taxon>
        <taxon>Viridiplantae</taxon>
        <taxon>Streptophyta</taxon>
        <taxon>Embryophyta</taxon>
        <taxon>Tracheophyta</taxon>
        <taxon>Spermatophyta</taxon>
        <taxon>Magnoliopsida</taxon>
        <taxon>eudicotyledons</taxon>
        <taxon>Gunneridae</taxon>
        <taxon>Pentapetalae</taxon>
        <taxon>asterids</taxon>
        <taxon>campanulids</taxon>
        <taxon>Asterales</taxon>
        <taxon>Asteraceae</taxon>
        <taxon>Asteroideae</taxon>
        <taxon>Heliantheae alliance</taxon>
        <taxon>Madieae</taxon>
        <taxon>Madiinae</taxon>
        <taxon>Deinandra</taxon>
    </lineage>
</organism>
<dbReference type="AlphaFoldDB" id="A0AAP0C6J9"/>
<sequence length="26" mass="2866">DLGMIFCQYGTASKVIAATMENNPKY</sequence>
<evidence type="ECO:0000313" key="1">
    <source>
        <dbReference type="EMBL" id="KAK9048332.1"/>
    </source>
</evidence>
<keyword evidence="2" id="KW-1185">Reference proteome</keyword>
<protein>
    <submittedName>
        <fullName evidence="1">Uncharacterized protein</fullName>
    </submittedName>
</protein>
<evidence type="ECO:0000313" key="2">
    <source>
        <dbReference type="Proteomes" id="UP001408789"/>
    </source>
</evidence>
<accession>A0AAP0C6J9</accession>
<feature type="non-terminal residue" evidence="1">
    <location>
        <position position="1"/>
    </location>
</feature>
<dbReference type="Proteomes" id="UP001408789">
    <property type="component" value="Unassembled WGS sequence"/>
</dbReference>
<reference evidence="1 2" key="1">
    <citation type="submission" date="2024-04" db="EMBL/GenBank/DDBJ databases">
        <title>The reference genome of an endangered Asteraceae, Deinandra increscens subsp. villosa, native to the Central Coast of California.</title>
        <authorList>
            <person name="Guilliams M."/>
            <person name="Hasenstab-Lehman K."/>
            <person name="Meyer R."/>
            <person name="Mcevoy S."/>
        </authorList>
    </citation>
    <scope>NUCLEOTIDE SEQUENCE [LARGE SCALE GENOMIC DNA]</scope>
    <source>
        <tissue evidence="1">Leaf</tissue>
    </source>
</reference>
<dbReference type="EMBL" id="JBCNJP010013147">
    <property type="protein sequence ID" value="KAK9048332.1"/>
    <property type="molecule type" value="Genomic_DNA"/>
</dbReference>
<gene>
    <name evidence="1" type="ORF">SSX86_032705</name>
</gene>
<comment type="caution">
    <text evidence="1">The sequence shown here is derived from an EMBL/GenBank/DDBJ whole genome shotgun (WGS) entry which is preliminary data.</text>
</comment>